<dbReference type="SUPFAM" id="SSF81901">
    <property type="entry name" value="HCP-like"/>
    <property type="match status" value="1"/>
</dbReference>
<keyword evidence="7" id="KW-1185">Reference proteome</keyword>
<feature type="signal peptide" evidence="5">
    <location>
        <begin position="1"/>
        <end position="17"/>
    </location>
</feature>
<evidence type="ECO:0000256" key="4">
    <source>
        <dbReference type="ARBA" id="ARBA00023251"/>
    </source>
</evidence>
<dbReference type="EC" id="3.5.2.6" evidence="2"/>
<reference evidence="7" key="1">
    <citation type="submission" date="2016-08" db="EMBL/GenBank/DDBJ databases">
        <title>Complete genome sequence of the organohalide-respiring Epsilonproteobacterium Sulfurospirillum halorespirans.</title>
        <authorList>
            <person name="Goris T."/>
            <person name="Zimmermann J."/>
            <person name="Schenz B."/>
            <person name="Lemos M."/>
            <person name="Hackermueller J."/>
            <person name="Diekert G."/>
        </authorList>
    </citation>
    <scope>NUCLEOTIDE SEQUENCE [LARGE SCALE GENOMIC DNA]</scope>
    <source>
        <strain>DSM 13726</strain>
        <strain evidence="7">PCE-M2</strain>
    </source>
</reference>
<comment type="catalytic activity">
    <reaction evidence="1">
        <text>a beta-lactam + H2O = a substituted beta-amino acid</text>
        <dbReference type="Rhea" id="RHEA:20401"/>
        <dbReference type="ChEBI" id="CHEBI:15377"/>
        <dbReference type="ChEBI" id="CHEBI:35627"/>
        <dbReference type="ChEBI" id="CHEBI:140347"/>
        <dbReference type="EC" id="3.5.2.6"/>
    </reaction>
</comment>
<dbReference type="GO" id="GO:0008800">
    <property type="term" value="F:beta-lactamase activity"/>
    <property type="evidence" value="ECO:0007669"/>
    <property type="project" value="UniProtKB-EC"/>
</dbReference>
<dbReference type="GO" id="GO:0046677">
    <property type="term" value="P:response to antibiotic"/>
    <property type="evidence" value="ECO:0007669"/>
    <property type="project" value="UniProtKB-KW"/>
</dbReference>
<proteinExistence type="predicted"/>
<dbReference type="SMART" id="SM00671">
    <property type="entry name" value="SEL1"/>
    <property type="match status" value="1"/>
</dbReference>
<sequence>MIKFFLVFLLLLSPLFADHFRDATLAYKAGHYAQAKELFELSIKKENAIQGYFYLGKMYLYGEGMEANASLAIPYLEQAVMKGNIKAKCYLAEAYLKNKIKHDDAVLLLNQGAKESVTCKEIASAYNILINS</sequence>
<evidence type="ECO:0000313" key="7">
    <source>
        <dbReference type="Proteomes" id="UP000094609"/>
    </source>
</evidence>
<keyword evidence="3" id="KW-1015">Disulfide bond</keyword>
<dbReference type="Proteomes" id="UP000094609">
    <property type="component" value="Chromosome"/>
</dbReference>
<dbReference type="EMBL" id="CP017111">
    <property type="protein sequence ID" value="AOO64542.1"/>
    <property type="molecule type" value="Genomic_DNA"/>
</dbReference>
<dbReference type="InterPro" id="IPR006597">
    <property type="entry name" value="Sel1-like"/>
</dbReference>
<dbReference type="KEGG" id="shal:SHALO_0759"/>
<evidence type="ECO:0000256" key="3">
    <source>
        <dbReference type="ARBA" id="ARBA00023157"/>
    </source>
</evidence>
<gene>
    <name evidence="6" type="ORF">SHALO_0759</name>
</gene>
<protein>
    <recommendedName>
        <fullName evidence="2">beta-lactamase</fullName>
        <ecNumber evidence="2">3.5.2.6</ecNumber>
    </recommendedName>
</protein>
<evidence type="ECO:0000256" key="2">
    <source>
        <dbReference type="ARBA" id="ARBA00012865"/>
    </source>
</evidence>
<evidence type="ECO:0000313" key="6">
    <source>
        <dbReference type="EMBL" id="AOO64542.1"/>
    </source>
</evidence>
<dbReference type="STRING" id="1193502.SHALO_0759"/>
<keyword evidence="4" id="KW-0046">Antibiotic resistance</keyword>
<dbReference type="RefSeq" id="WP_069477426.1">
    <property type="nucleotide sequence ID" value="NZ_CP017111.1"/>
</dbReference>
<dbReference type="InterPro" id="IPR011990">
    <property type="entry name" value="TPR-like_helical_dom_sf"/>
</dbReference>
<keyword evidence="5" id="KW-0732">Signal</keyword>
<evidence type="ECO:0000256" key="1">
    <source>
        <dbReference type="ARBA" id="ARBA00001526"/>
    </source>
</evidence>
<dbReference type="Gene3D" id="1.25.40.10">
    <property type="entry name" value="Tetratricopeptide repeat domain"/>
    <property type="match status" value="1"/>
</dbReference>
<organism evidence="6 7">
    <name type="scientific">Sulfurospirillum halorespirans DSM 13726</name>
    <dbReference type="NCBI Taxonomy" id="1193502"/>
    <lineage>
        <taxon>Bacteria</taxon>
        <taxon>Pseudomonadati</taxon>
        <taxon>Campylobacterota</taxon>
        <taxon>Epsilonproteobacteria</taxon>
        <taxon>Campylobacterales</taxon>
        <taxon>Sulfurospirillaceae</taxon>
        <taxon>Sulfurospirillum</taxon>
    </lineage>
</organism>
<dbReference type="AlphaFoldDB" id="A0A1D7THM6"/>
<name>A0A1D7THM6_9BACT</name>
<dbReference type="PATRIC" id="fig|1193502.14.peg.764"/>
<accession>A0A1D7THM6</accession>
<feature type="chain" id="PRO_5009099377" description="beta-lactamase" evidence="5">
    <location>
        <begin position="18"/>
        <end position="132"/>
    </location>
</feature>
<evidence type="ECO:0000256" key="5">
    <source>
        <dbReference type="SAM" id="SignalP"/>
    </source>
</evidence>